<dbReference type="GO" id="GO:0005524">
    <property type="term" value="F:ATP binding"/>
    <property type="evidence" value="ECO:0007669"/>
    <property type="project" value="UniProtKB-KW"/>
</dbReference>
<feature type="domain" description="Protein kinase" evidence="13">
    <location>
        <begin position="55"/>
        <end position="339"/>
    </location>
</feature>
<evidence type="ECO:0000256" key="6">
    <source>
        <dbReference type="ARBA" id="ARBA00022741"/>
    </source>
</evidence>
<keyword evidence="6" id="KW-0547">Nucleotide-binding</keyword>
<keyword evidence="2" id="KW-0723">Serine/threonine-protein kinase</keyword>
<keyword evidence="15" id="KW-1185">Reference proteome</keyword>
<comment type="catalytic activity">
    <reaction evidence="11">
        <text>L-seryl-[protein] + ATP = O-phospho-L-seryl-[protein] + ADP + H(+)</text>
        <dbReference type="Rhea" id="RHEA:17989"/>
        <dbReference type="Rhea" id="RHEA-COMP:9863"/>
        <dbReference type="Rhea" id="RHEA-COMP:11604"/>
        <dbReference type="ChEBI" id="CHEBI:15378"/>
        <dbReference type="ChEBI" id="CHEBI:29999"/>
        <dbReference type="ChEBI" id="CHEBI:30616"/>
        <dbReference type="ChEBI" id="CHEBI:83421"/>
        <dbReference type="ChEBI" id="CHEBI:456216"/>
    </reaction>
</comment>
<evidence type="ECO:0000313" key="14">
    <source>
        <dbReference type="EMBL" id="KAK4756198.1"/>
    </source>
</evidence>
<dbReference type="InterPro" id="IPR000719">
    <property type="entry name" value="Prot_kinase_dom"/>
</dbReference>
<evidence type="ECO:0000256" key="10">
    <source>
        <dbReference type="ARBA" id="ARBA00023136"/>
    </source>
</evidence>
<sequence>MILAVRQRRVIKERKKFYRDNGGLLLESRLSQHRSYVESLKVFSVEDLQKATDNYDESRILGEGGQGTVYKGTVMNNKAVAIKKAKILDRSQTNEFINEVIILSQINHKNVVKLIGCCLETEMPLLVYEFITNGTLFGHLHGKKEDSALSSWSGRLRIAAETAVALSYLHTDAGTQIIHRDVKRTNILLDENYTVKVSDFGASRLMPSDHTQLTTLVQGTLGYLDPEYLHSGQLTDKSDVYSFSIVLAELLTGMQAISFDKPEKERYLSSVLVSAVKEDRCLEIIDCAILNEDNGRQIEEVALLASKCLGVRGEERPSMKEVALELEGLLRATSVHPWEQQGSDNPQESEHLLGSLHGNYSDTISANATVVGFLCR</sequence>
<dbReference type="PANTHER" id="PTHR27005:SF283">
    <property type="entry name" value="OS02G0633066 PROTEIN"/>
    <property type="match status" value="1"/>
</dbReference>
<dbReference type="PANTHER" id="PTHR27005">
    <property type="entry name" value="WALL-ASSOCIATED RECEPTOR KINASE-LIKE 21"/>
    <property type="match status" value="1"/>
</dbReference>
<dbReference type="SUPFAM" id="SSF56112">
    <property type="entry name" value="Protein kinase-like (PK-like)"/>
    <property type="match status" value="1"/>
</dbReference>
<dbReference type="InterPro" id="IPR011009">
    <property type="entry name" value="Kinase-like_dom_sf"/>
</dbReference>
<evidence type="ECO:0000256" key="4">
    <source>
        <dbReference type="ARBA" id="ARBA00022692"/>
    </source>
</evidence>
<comment type="catalytic activity">
    <reaction evidence="12">
        <text>L-threonyl-[protein] + ATP = O-phospho-L-threonyl-[protein] + ADP + H(+)</text>
        <dbReference type="Rhea" id="RHEA:46608"/>
        <dbReference type="Rhea" id="RHEA-COMP:11060"/>
        <dbReference type="Rhea" id="RHEA-COMP:11605"/>
        <dbReference type="ChEBI" id="CHEBI:15378"/>
        <dbReference type="ChEBI" id="CHEBI:30013"/>
        <dbReference type="ChEBI" id="CHEBI:30616"/>
        <dbReference type="ChEBI" id="CHEBI:61977"/>
        <dbReference type="ChEBI" id="CHEBI:456216"/>
    </reaction>
</comment>
<dbReference type="AlphaFoldDB" id="A0AAN7PYW9"/>
<comment type="subcellular location">
    <subcellularLocation>
        <location evidence="1">Membrane</location>
        <topology evidence="1">Single-pass type I membrane protein</topology>
    </subcellularLocation>
</comment>
<dbReference type="GO" id="GO:0007166">
    <property type="term" value="P:cell surface receptor signaling pathway"/>
    <property type="evidence" value="ECO:0007669"/>
    <property type="project" value="InterPro"/>
</dbReference>
<keyword evidence="5" id="KW-0732">Signal</keyword>
<keyword evidence="8" id="KW-0067">ATP-binding</keyword>
<evidence type="ECO:0000256" key="2">
    <source>
        <dbReference type="ARBA" id="ARBA00022527"/>
    </source>
</evidence>
<protein>
    <recommendedName>
        <fullName evidence="13">Protein kinase domain-containing protein</fullName>
    </recommendedName>
</protein>
<evidence type="ECO:0000256" key="12">
    <source>
        <dbReference type="ARBA" id="ARBA00047951"/>
    </source>
</evidence>
<dbReference type="GO" id="GO:0004674">
    <property type="term" value="F:protein serine/threonine kinase activity"/>
    <property type="evidence" value="ECO:0007669"/>
    <property type="project" value="UniProtKB-KW"/>
</dbReference>
<dbReference type="EMBL" id="JAXIOK010000013">
    <property type="protein sequence ID" value="KAK4756198.1"/>
    <property type="molecule type" value="Genomic_DNA"/>
</dbReference>
<dbReference type="InterPro" id="IPR045274">
    <property type="entry name" value="WAK-like"/>
</dbReference>
<keyword evidence="3" id="KW-0808">Transferase</keyword>
<keyword evidence="7" id="KW-0418">Kinase</keyword>
<keyword evidence="4" id="KW-0812">Transmembrane</keyword>
<evidence type="ECO:0000313" key="15">
    <source>
        <dbReference type="Proteomes" id="UP001345219"/>
    </source>
</evidence>
<keyword evidence="10" id="KW-0472">Membrane</keyword>
<evidence type="ECO:0000256" key="5">
    <source>
        <dbReference type="ARBA" id="ARBA00022729"/>
    </source>
</evidence>
<dbReference type="Gene3D" id="1.10.510.10">
    <property type="entry name" value="Transferase(Phosphotransferase) domain 1"/>
    <property type="match status" value="1"/>
</dbReference>
<reference evidence="14 15" key="1">
    <citation type="journal article" date="2023" name="Hortic Res">
        <title>Pangenome of water caltrop reveals structural variations and asymmetric subgenome divergence after allopolyploidization.</title>
        <authorList>
            <person name="Zhang X."/>
            <person name="Chen Y."/>
            <person name="Wang L."/>
            <person name="Yuan Y."/>
            <person name="Fang M."/>
            <person name="Shi L."/>
            <person name="Lu R."/>
            <person name="Comes H.P."/>
            <person name="Ma Y."/>
            <person name="Chen Y."/>
            <person name="Huang G."/>
            <person name="Zhou Y."/>
            <person name="Zheng Z."/>
            <person name="Qiu Y."/>
        </authorList>
    </citation>
    <scope>NUCLEOTIDE SEQUENCE [LARGE SCALE GENOMIC DNA]</scope>
    <source>
        <tissue evidence="14">Roots</tissue>
    </source>
</reference>
<evidence type="ECO:0000256" key="7">
    <source>
        <dbReference type="ARBA" id="ARBA00022777"/>
    </source>
</evidence>
<dbReference type="InterPro" id="IPR008271">
    <property type="entry name" value="Ser/Thr_kinase_AS"/>
</dbReference>
<accession>A0AAN7PYW9</accession>
<dbReference type="PROSITE" id="PS00108">
    <property type="entry name" value="PROTEIN_KINASE_ST"/>
    <property type="match status" value="1"/>
</dbReference>
<evidence type="ECO:0000256" key="11">
    <source>
        <dbReference type="ARBA" id="ARBA00047558"/>
    </source>
</evidence>
<dbReference type="PROSITE" id="PS50011">
    <property type="entry name" value="PROTEIN_KINASE_DOM"/>
    <property type="match status" value="1"/>
</dbReference>
<dbReference type="Gene3D" id="3.30.200.20">
    <property type="entry name" value="Phosphorylase Kinase, domain 1"/>
    <property type="match status" value="1"/>
</dbReference>
<keyword evidence="9" id="KW-1133">Transmembrane helix</keyword>
<evidence type="ECO:0000259" key="13">
    <source>
        <dbReference type="PROSITE" id="PS50011"/>
    </source>
</evidence>
<evidence type="ECO:0000256" key="9">
    <source>
        <dbReference type="ARBA" id="ARBA00022989"/>
    </source>
</evidence>
<dbReference type="CDD" id="cd14066">
    <property type="entry name" value="STKc_IRAK"/>
    <property type="match status" value="1"/>
</dbReference>
<proteinExistence type="predicted"/>
<name>A0AAN7PYW9_9MYRT</name>
<dbReference type="FunFam" id="3.30.200.20:FF:000043">
    <property type="entry name" value="Wall-associated receptor kinase 2"/>
    <property type="match status" value="1"/>
</dbReference>
<evidence type="ECO:0000256" key="1">
    <source>
        <dbReference type="ARBA" id="ARBA00004479"/>
    </source>
</evidence>
<comment type="caution">
    <text evidence="14">The sequence shown here is derived from an EMBL/GenBank/DDBJ whole genome shotgun (WGS) entry which is preliminary data.</text>
</comment>
<dbReference type="FunFam" id="1.10.510.10:FF:000084">
    <property type="entry name" value="Wall-associated receptor kinase 2"/>
    <property type="match status" value="1"/>
</dbReference>
<evidence type="ECO:0000256" key="3">
    <source>
        <dbReference type="ARBA" id="ARBA00022679"/>
    </source>
</evidence>
<evidence type="ECO:0000256" key="8">
    <source>
        <dbReference type="ARBA" id="ARBA00022840"/>
    </source>
</evidence>
<dbReference type="Proteomes" id="UP001345219">
    <property type="component" value="Chromosome 6"/>
</dbReference>
<dbReference type="SMART" id="SM00220">
    <property type="entry name" value="S_TKc"/>
    <property type="match status" value="1"/>
</dbReference>
<dbReference type="GO" id="GO:0005886">
    <property type="term" value="C:plasma membrane"/>
    <property type="evidence" value="ECO:0007669"/>
    <property type="project" value="TreeGrafter"/>
</dbReference>
<organism evidence="14 15">
    <name type="scientific">Trapa incisa</name>
    <dbReference type="NCBI Taxonomy" id="236973"/>
    <lineage>
        <taxon>Eukaryota</taxon>
        <taxon>Viridiplantae</taxon>
        <taxon>Streptophyta</taxon>
        <taxon>Embryophyta</taxon>
        <taxon>Tracheophyta</taxon>
        <taxon>Spermatophyta</taxon>
        <taxon>Magnoliopsida</taxon>
        <taxon>eudicotyledons</taxon>
        <taxon>Gunneridae</taxon>
        <taxon>Pentapetalae</taxon>
        <taxon>rosids</taxon>
        <taxon>malvids</taxon>
        <taxon>Myrtales</taxon>
        <taxon>Lythraceae</taxon>
        <taxon>Trapa</taxon>
    </lineage>
</organism>
<dbReference type="Pfam" id="PF00069">
    <property type="entry name" value="Pkinase"/>
    <property type="match status" value="1"/>
</dbReference>
<gene>
    <name evidence="14" type="ORF">SAY87_006325</name>
</gene>